<reference evidence="9 10" key="1">
    <citation type="submission" date="2017-09" db="EMBL/GenBank/DDBJ databases">
        <title>Depth-based differentiation of microbial function through sediment-hosted aquifers and enrichment of novel symbionts in the deep terrestrial subsurface.</title>
        <authorList>
            <person name="Probst A.J."/>
            <person name="Ladd B."/>
            <person name="Jarett J.K."/>
            <person name="Geller-Mcgrath D.E."/>
            <person name="Sieber C.M."/>
            <person name="Emerson J.B."/>
            <person name="Anantharaman K."/>
            <person name="Thomas B.C."/>
            <person name="Malmstrom R."/>
            <person name="Stieglmeier M."/>
            <person name="Klingl A."/>
            <person name="Woyke T."/>
            <person name="Ryan C.M."/>
            <person name="Banfield J.F."/>
        </authorList>
    </citation>
    <scope>NUCLEOTIDE SEQUENCE [LARGE SCALE GENOMIC DNA]</scope>
    <source>
        <strain evidence="9">CG23_combo_of_CG06-09_8_20_14_all_40_13</strain>
    </source>
</reference>
<feature type="transmembrane region" description="Helical" evidence="6">
    <location>
        <begin position="430"/>
        <end position="448"/>
    </location>
</feature>
<dbReference type="InterPro" id="IPR025405">
    <property type="entry name" value="DUF4131"/>
</dbReference>
<feature type="transmembrane region" description="Helical" evidence="6">
    <location>
        <begin position="58"/>
        <end position="78"/>
    </location>
</feature>
<name>A0A2G9YQ53_9BACT</name>
<protein>
    <recommendedName>
        <fullName evidence="11">ComEC/Rec2-related protein domain-containing protein</fullName>
    </recommendedName>
</protein>
<feature type="transmembrane region" description="Helical" evidence="6">
    <location>
        <begin position="468"/>
        <end position="487"/>
    </location>
</feature>
<keyword evidence="2" id="KW-1003">Cell membrane</keyword>
<gene>
    <name evidence="9" type="ORF">COX39_03360</name>
</gene>
<evidence type="ECO:0000256" key="5">
    <source>
        <dbReference type="ARBA" id="ARBA00023136"/>
    </source>
</evidence>
<dbReference type="PANTHER" id="PTHR30619">
    <property type="entry name" value="DNA INTERNALIZATION/COMPETENCE PROTEIN COMEC/REC2"/>
    <property type="match status" value="1"/>
</dbReference>
<evidence type="ECO:0000259" key="8">
    <source>
        <dbReference type="Pfam" id="PF13567"/>
    </source>
</evidence>
<comment type="subcellular location">
    <subcellularLocation>
        <location evidence="1">Cell membrane</location>
        <topology evidence="1">Multi-pass membrane protein</topology>
    </subcellularLocation>
</comment>
<feature type="transmembrane region" description="Helical" evidence="6">
    <location>
        <begin position="233"/>
        <end position="258"/>
    </location>
</feature>
<feature type="transmembrane region" description="Helical" evidence="6">
    <location>
        <begin position="370"/>
        <end position="390"/>
    </location>
</feature>
<evidence type="ECO:0008006" key="11">
    <source>
        <dbReference type="Google" id="ProtNLM"/>
    </source>
</evidence>
<evidence type="ECO:0000256" key="6">
    <source>
        <dbReference type="SAM" id="Phobius"/>
    </source>
</evidence>
<keyword evidence="4 6" id="KW-1133">Transmembrane helix</keyword>
<feature type="transmembrane region" description="Helical" evidence="6">
    <location>
        <begin position="7"/>
        <end position="28"/>
    </location>
</feature>
<feature type="domain" description="ComEC/Rec2-related protein" evidence="7">
    <location>
        <begin position="218"/>
        <end position="485"/>
    </location>
</feature>
<keyword evidence="5 6" id="KW-0472">Membrane</keyword>
<dbReference type="InterPro" id="IPR004477">
    <property type="entry name" value="ComEC_N"/>
</dbReference>
<dbReference type="InterPro" id="IPR052159">
    <property type="entry name" value="Competence_DNA_uptake"/>
</dbReference>
<feature type="transmembrane region" description="Helical" evidence="6">
    <location>
        <begin position="270"/>
        <end position="291"/>
    </location>
</feature>
<evidence type="ECO:0000313" key="9">
    <source>
        <dbReference type="EMBL" id="PIP21370.1"/>
    </source>
</evidence>
<sequence length="498" mass="56431">MSLPRSKITISVLATFLIGVVISPINVLEKLPKNIFYFLPILCLALVLIYFVYKQDKIVKFLALVIMVLFIAIQYNYWFSKYKTPENMPFGKKLELVGNIIYEPVVSSKQQRIVFKVKTNDKNLNILAIFPRYPAYKYGDSISFSGVLGQPTNFNDFDYVSYLRKQQIYGIIESPENIKFIKSDGNLIIKYIYLLKDKMEFAMNAILPEPLASFLAGLLIGSRRQIPPDLMNALSATGTTHIIAISGYNISILIKIFYDWLKKYSFNISFWLTLIFILFFVVLTGASASVVRAAIMGSIFLLAGKLGRKEYSIIAVLLAAVLMVLHNPLLLQADVGFQLSFAAVMGLIYLQPIFHKLIKRWHFSNRVPSLVSEALTATLAAQIFTLPILISNFGTLSLVAPLANILVLPLVPLTMGIGFIAAFSGMFWLGLGRLLGYFAWLPLHYIIWVIEKLSKLPYGALTVAKGNLIWMFLYYFILVGLLLWYYLKSRSIKMYEQN</sequence>
<evidence type="ECO:0000256" key="1">
    <source>
        <dbReference type="ARBA" id="ARBA00004651"/>
    </source>
</evidence>
<dbReference type="PANTHER" id="PTHR30619:SF7">
    <property type="entry name" value="BETA-LACTAMASE DOMAIN PROTEIN"/>
    <property type="match status" value="1"/>
</dbReference>
<evidence type="ECO:0000256" key="2">
    <source>
        <dbReference type="ARBA" id="ARBA00022475"/>
    </source>
</evidence>
<keyword evidence="3 6" id="KW-0812">Transmembrane</keyword>
<evidence type="ECO:0000313" key="10">
    <source>
        <dbReference type="Proteomes" id="UP000231567"/>
    </source>
</evidence>
<organism evidence="9 10">
    <name type="scientific">Candidatus Nealsonbacteria bacterium CG23_combo_of_CG06-09_8_20_14_all_40_13</name>
    <dbReference type="NCBI Taxonomy" id="1974724"/>
    <lineage>
        <taxon>Bacteria</taxon>
        <taxon>Candidatus Nealsoniibacteriota</taxon>
    </lineage>
</organism>
<comment type="caution">
    <text evidence="9">The sequence shown here is derived from an EMBL/GenBank/DDBJ whole genome shotgun (WGS) entry which is preliminary data.</text>
</comment>
<feature type="transmembrane region" description="Helical" evidence="6">
    <location>
        <begin position="337"/>
        <end position="358"/>
    </location>
</feature>
<evidence type="ECO:0000256" key="3">
    <source>
        <dbReference type="ARBA" id="ARBA00022692"/>
    </source>
</evidence>
<dbReference type="Proteomes" id="UP000231567">
    <property type="component" value="Unassembled WGS sequence"/>
</dbReference>
<evidence type="ECO:0000256" key="4">
    <source>
        <dbReference type="ARBA" id="ARBA00022989"/>
    </source>
</evidence>
<evidence type="ECO:0000259" key="7">
    <source>
        <dbReference type="Pfam" id="PF03772"/>
    </source>
</evidence>
<dbReference type="Pfam" id="PF13567">
    <property type="entry name" value="DUF4131"/>
    <property type="match status" value="1"/>
</dbReference>
<dbReference type="Pfam" id="PF03772">
    <property type="entry name" value="Competence"/>
    <property type="match status" value="1"/>
</dbReference>
<dbReference type="EMBL" id="PCRM01000044">
    <property type="protein sequence ID" value="PIP21370.1"/>
    <property type="molecule type" value="Genomic_DNA"/>
</dbReference>
<feature type="domain" description="DUF4131" evidence="8">
    <location>
        <begin position="37"/>
        <end position="174"/>
    </location>
</feature>
<feature type="transmembrane region" description="Helical" evidence="6">
    <location>
        <begin position="402"/>
        <end position="423"/>
    </location>
</feature>
<dbReference type="AlphaFoldDB" id="A0A2G9YQ53"/>
<accession>A0A2G9YQ53</accession>
<dbReference type="NCBIfam" id="TIGR00360">
    <property type="entry name" value="ComEC_N-term"/>
    <property type="match status" value="1"/>
</dbReference>
<feature type="transmembrane region" description="Helical" evidence="6">
    <location>
        <begin position="34"/>
        <end position="53"/>
    </location>
</feature>
<feature type="transmembrane region" description="Helical" evidence="6">
    <location>
        <begin position="311"/>
        <end position="331"/>
    </location>
</feature>
<dbReference type="GO" id="GO:0005886">
    <property type="term" value="C:plasma membrane"/>
    <property type="evidence" value="ECO:0007669"/>
    <property type="project" value="UniProtKB-SubCell"/>
</dbReference>
<proteinExistence type="predicted"/>